<dbReference type="OrthoDB" id="1247236at2"/>
<reference evidence="1 2" key="1">
    <citation type="submission" date="2019-01" db="EMBL/GenBank/DDBJ databases">
        <authorList>
            <person name="Chen W.-M."/>
        </authorList>
    </citation>
    <scope>NUCLEOTIDE SEQUENCE [LARGE SCALE GENOMIC DNA]</scope>
    <source>
        <strain evidence="1 2">BBQ-12</strain>
    </source>
</reference>
<sequence>MKRVILGMLTIGLLCSFGFISKNDKTASSIIRLLNTTIEERIAEQVAGIKELLKTNPKFNDEIAFLLDMRIMSGKNRFFVYDLKNDRIIDQGLVAHGIGSGLYGELKFSNENYSYCTSLGKYYIGKSYTGEYGKSYRLHGFEETNSNAFSRSIVLHKYEKVPYEEQNNIICNSLGCPMVNETYYKRIEKLIDASKGNIILDIYY</sequence>
<dbReference type="Pfam" id="PF13645">
    <property type="entry name" value="YkuD_2"/>
    <property type="match status" value="1"/>
</dbReference>
<accession>A0A3S2UFK3</accession>
<comment type="caution">
    <text evidence="1">The sequence shown here is derived from an EMBL/GenBank/DDBJ whole genome shotgun (WGS) entry which is preliminary data.</text>
</comment>
<dbReference type="EMBL" id="SACJ01000013">
    <property type="protein sequence ID" value="RVT72313.1"/>
    <property type="molecule type" value="Genomic_DNA"/>
</dbReference>
<organism evidence="1 2">
    <name type="scientific">Flavobacterium sufflavum</name>
    <dbReference type="NCBI Taxonomy" id="1921138"/>
    <lineage>
        <taxon>Bacteria</taxon>
        <taxon>Pseudomonadati</taxon>
        <taxon>Bacteroidota</taxon>
        <taxon>Flavobacteriia</taxon>
        <taxon>Flavobacteriales</taxon>
        <taxon>Flavobacteriaceae</taxon>
        <taxon>Flavobacterium</taxon>
    </lineage>
</organism>
<dbReference type="InterPro" id="IPR032676">
    <property type="entry name" value="YkuD_2"/>
</dbReference>
<evidence type="ECO:0000313" key="2">
    <source>
        <dbReference type="Proteomes" id="UP000285211"/>
    </source>
</evidence>
<gene>
    <name evidence="1" type="ORF">EOD40_16070</name>
</gene>
<dbReference type="PANTHER" id="PTHR38477:SF1">
    <property type="entry name" value="MUREIN L,D-TRANSPEPTIDASE CATALYTIC DOMAIN FAMILY PROTEIN"/>
    <property type="match status" value="1"/>
</dbReference>
<dbReference type="Proteomes" id="UP000285211">
    <property type="component" value="Unassembled WGS sequence"/>
</dbReference>
<dbReference type="PANTHER" id="PTHR38477">
    <property type="entry name" value="HYPOTHETICAL EXPORTED PROTEIN"/>
    <property type="match status" value="1"/>
</dbReference>
<keyword evidence="2" id="KW-1185">Reference proteome</keyword>
<proteinExistence type="predicted"/>
<evidence type="ECO:0008006" key="3">
    <source>
        <dbReference type="Google" id="ProtNLM"/>
    </source>
</evidence>
<dbReference type="AlphaFoldDB" id="A0A3S2UFK3"/>
<name>A0A3S2UFK3_9FLAO</name>
<protein>
    <recommendedName>
        <fullName evidence="3">Murein L,D-transpeptidase catalytic domain family protein</fullName>
    </recommendedName>
</protein>
<evidence type="ECO:0000313" key="1">
    <source>
        <dbReference type="EMBL" id="RVT72313.1"/>
    </source>
</evidence>
<dbReference type="RefSeq" id="WP_128197267.1">
    <property type="nucleotide sequence ID" value="NZ_SACJ01000013.1"/>
</dbReference>